<dbReference type="SUPFAM" id="SSF53448">
    <property type="entry name" value="Nucleotide-diphospho-sugar transferases"/>
    <property type="match status" value="1"/>
</dbReference>
<evidence type="ECO:0000313" key="4">
    <source>
        <dbReference type="Proteomes" id="UP000002415"/>
    </source>
</evidence>
<feature type="transmembrane region" description="Helical" evidence="1">
    <location>
        <begin position="354"/>
        <end position="373"/>
    </location>
</feature>
<dbReference type="eggNOG" id="COG1215">
    <property type="taxonomic scope" value="Bacteria"/>
</dbReference>
<name>A7HKI0_FERNB</name>
<dbReference type="Gene3D" id="3.90.550.10">
    <property type="entry name" value="Spore Coat Polysaccharide Biosynthesis Protein SpsA, Chain A"/>
    <property type="match status" value="1"/>
</dbReference>
<feature type="transmembrane region" description="Helical" evidence="1">
    <location>
        <begin position="300"/>
        <end position="318"/>
    </location>
</feature>
<keyword evidence="1" id="KW-1133">Transmembrane helix</keyword>
<protein>
    <submittedName>
        <fullName evidence="3">Glycosyl transferase family 2</fullName>
    </submittedName>
</protein>
<evidence type="ECO:0000313" key="3">
    <source>
        <dbReference type="EMBL" id="ABS60413.1"/>
    </source>
</evidence>
<dbReference type="GO" id="GO:0016740">
    <property type="term" value="F:transferase activity"/>
    <property type="evidence" value="ECO:0007669"/>
    <property type="project" value="UniProtKB-KW"/>
</dbReference>
<proteinExistence type="predicted"/>
<feature type="transmembrane region" description="Helical" evidence="1">
    <location>
        <begin position="324"/>
        <end position="342"/>
    </location>
</feature>
<dbReference type="RefSeq" id="WP_011993732.1">
    <property type="nucleotide sequence ID" value="NC_009718.1"/>
</dbReference>
<dbReference type="AlphaFoldDB" id="A7HKI0"/>
<keyword evidence="4" id="KW-1185">Reference proteome</keyword>
<dbReference type="InterPro" id="IPR001173">
    <property type="entry name" value="Glyco_trans_2-like"/>
</dbReference>
<dbReference type="STRING" id="381764.Fnod_0550"/>
<sequence length="391" mass="44688">MIIINIKDVKKKGENGLRFLDIPLHLLVIGFSVFISFIYFFFSKRRYLDAEEIKSVENSQENGFSISVIIPARNEESNIGKILSLLNLQTVKPYEVIVVDDNSIDRTAKIVKAFQNDNESIKLISLKEEPPEGWVGKSWAIWNGYKHSSGNILIFMDADVEPGEKTLEALVSNYRRYGGLISVWPYQRFEKFYEHLNLVFNLVVTYAGNMLGFPSEKPVGAFGPVILTSRKDYEKTGGHVTIKDSVLEDIKLGKLYVESGIRVTNLLGKSVVKFRMYPNGFRQLFDGFSKNMSSGAISNGLLNFLIALIWLSGFYSSFASFNMPLGYVVLRYAGFTIIVYLLSKPIGDYKWYDAIIYPLHFIFFAVVFLYSLYKTTILKKVTWRGREIKFK</sequence>
<dbReference type="InterPro" id="IPR029044">
    <property type="entry name" value="Nucleotide-diphossugar_trans"/>
</dbReference>
<dbReference type="PANTHER" id="PTHR43646">
    <property type="entry name" value="GLYCOSYLTRANSFERASE"/>
    <property type="match status" value="1"/>
</dbReference>
<dbReference type="KEGG" id="fno:Fnod_0550"/>
<dbReference type="CAZy" id="GT2">
    <property type="family name" value="Glycosyltransferase Family 2"/>
</dbReference>
<evidence type="ECO:0000256" key="1">
    <source>
        <dbReference type="SAM" id="Phobius"/>
    </source>
</evidence>
<feature type="transmembrane region" description="Helical" evidence="1">
    <location>
        <begin position="22"/>
        <end position="42"/>
    </location>
</feature>
<dbReference type="CDD" id="cd04179">
    <property type="entry name" value="DPM_DPG-synthase_like"/>
    <property type="match status" value="1"/>
</dbReference>
<dbReference type="Proteomes" id="UP000002415">
    <property type="component" value="Chromosome"/>
</dbReference>
<reference evidence="3 4" key="2">
    <citation type="journal article" date="2009" name="Proc. Natl. Acad. Sci. U.S.A.">
        <title>On the chimeric nature, thermophilic origin, and phylogenetic placement of the Thermotogales.</title>
        <authorList>
            <person name="Zhaxybayeva O."/>
            <person name="Swithers K.S."/>
            <person name="Lapierre P."/>
            <person name="Fournier G.P."/>
            <person name="Bickhart D.M."/>
            <person name="DeBoy R.T."/>
            <person name="Nelson K.E."/>
            <person name="Nesbo C.L."/>
            <person name="Doolittle W.F."/>
            <person name="Gogarten J.P."/>
            <person name="Noll K.M."/>
        </authorList>
    </citation>
    <scope>NUCLEOTIDE SEQUENCE [LARGE SCALE GENOMIC DNA]</scope>
    <source>
        <strain evidence="4">ATCC 35602 / DSM 5306 / Rt17-B1</strain>
    </source>
</reference>
<keyword evidence="1" id="KW-0812">Transmembrane</keyword>
<accession>A7HKI0</accession>
<dbReference type="PANTHER" id="PTHR43646:SF3">
    <property type="entry name" value="SLR1566 PROTEIN"/>
    <property type="match status" value="1"/>
</dbReference>
<dbReference type="Pfam" id="PF00535">
    <property type="entry name" value="Glycos_transf_2"/>
    <property type="match status" value="1"/>
</dbReference>
<keyword evidence="1" id="KW-0472">Membrane</keyword>
<organism evidence="3 4">
    <name type="scientific">Fervidobacterium nodosum (strain ATCC 35602 / DSM 5306 / Rt17-B1)</name>
    <dbReference type="NCBI Taxonomy" id="381764"/>
    <lineage>
        <taxon>Bacteria</taxon>
        <taxon>Thermotogati</taxon>
        <taxon>Thermotogota</taxon>
        <taxon>Thermotogae</taxon>
        <taxon>Thermotogales</taxon>
        <taxon>Fervidobacteriaceae</taxon>
        <taxon>Fervidobacterium</taxon>
    </lineage>
</organism>
<reference evidence="3 4" key="1">
    <citation type="submission" date="2007-07" db="EMBL/GenBank/DDBJ databases">
        <title>Complete sequence of Fervidobacterium nodosum Rt17-B1.</title>
        <authorList>
            <consortium name="US DOE Joint Genome Institute"/>
            <person name="Copeland A."/>
            <person name="Lucas S."/>
            <person name="Lapidus A."/>
            <person name="Barry K."/>
            <person name="Glavina del Rio T."/>
            <person name="Dalin E."/>
            <person name="Tice H."/>
            <person name="Pitluck S."/>
            <person name="Saunders E."/>
            <person name="Brettin T."/>
            <person name="Bruce D."/>
            <person name="Detter J.C."/>
            <person name="Han C."/>
            <person name="Schmutz J."/>
            <person name="Larimer F."/>
            <person name="Land M."/>
            <person name="Hauser L."/>
            <person name="Kyrpides N."/>
            <person name="Mikhailova N."/>
            <person name="Nelson K."/>
            <person name="Gogarten J.P."/>
            <person name="Noll K."/>
            <person name="Richardson P."/>
        </authorList>
    </citation>
    <scope>NUCLEOTIDE SEQUENCE [LARGE SCALE GENOMIC DNA]</scope>
    <source>
        <strain evidence="4">ATCC 35602 / DSM 5306 / Rt17-B1</strain>
    </source>
</reference>
<keyword evidence="3" id="KW-0808">Transferase</keyword>
<evidence type="ECO:0000259" key="2">
    <source>
        <dbReference type="Pfam" id="PF00535"/>
    </source>
</evidence>
<feature type="domain" description="Glycosyltransferase 2-like" evidence="2">
    <location>
        <begin position="67"/>
        <end position="190"/>
    </location>
</feature>
<dbReference type="EMBL" id="CP000771">
    <property type="protein sequence ID" value="ABS60413.1"/>
    <property type="molecule type" value="Genomic_DNA"/>
</dbReference>
<dbReference type="HOGENOM" id="CLU_038143_1_0_0"/>
<dbReference type="OrthoDB" id="9806525at2"/>
<gene>
    <name evidence="3" type="ordered locus">Fnod_0550</name>
</gene>